<dbReference type="Proteomes" id="UP000501316">
    <property type="component" value="Chromosome"/>
</dbReference>
<reference evidence="3" key="3">
    <citation type="journal article" date="2022" name="Int. J. Syst. Evol. Microbiol.">
        <title>Caproicibacterium lactatifermentans sp. nov., isolated from pit clay used for the production of Chinese strong aroma-type liquor.</title>
        <authorList>
            <person name="Wang H."/>
            <person name="Gu Y."/>
            <person name="Zhao D."/>
            <person name="Qiao Z."/>
            <person name="Zheng J."/>
            <person name="Gao J."/>
            <person name="Ren C."/>
            <person name="Xu Y."/>
        </authorList>
    </citation>
    <scope>NUCLEOTIDE SEQUENCE</scope>
    <source>
        <strain evidence="3">JNU-WLY1368</strain>
    </source>
</reference>
<reference evidence="3" key="2">
    <citation type="journal article" date="2021" name="Appl. Environ. Microbiol.">
        <title>Adaptability of a Caproate-Producing Bacterium Contributes to Its Dominance in an Anaerobic Fermentation System.</title>
        <authorList>
            <person name="Wang H."/>
            <person name="Gu Y."/>
            <person name="Zhou W."/>
            <person name="Zhao D."/>
            <person name="Qiao Z."/>
            <person name="Zheng J."/>
            <person name="Gao J."/>
            <person name="Chen X."/>
            <person name="Ren C."/>
            <person name="Xu Y."/>
        </authorList>
    </citation>
    <scope>NUCLEOTIDE SEQUENCE</scope>
    <source>
        <strain evidence="3">JNU-WLY1368</strain>
    </source>
</reference>
<keyword evidence="1" id="KW-0472">Membrane</keyword>
<dbReference type="EMBL" id="CP046161">
    <property type="protein sequence ID" value="QKO30720.1"/>
    <property type="molecule type" value="Genomic_DNA"/>
</dbReference>
<name>A0A859DW38_9FIRM</name>
<sequence length="133" mass="15799">MNWLQRFMYGRHGPDQLMLGLFVLFLILNVVCLFLHGLPYLIFAVLSTAVLLFALYRMLSRKNEKRWAENQKFLSIMQPVFRSFQTGRARWADRKVYRYYRCPKCKATLRVPRGRGKICIKCPVCKTEFIKKA</sequence>
<protein>
    <recommendedName>
        <fullName evidence="6">Zn-finger containing protein</fullName>
    </recommendedName>
</protein>
<dbReference type="RefSeq" id="WP_086035405.1">
    <property type="nucleotide sequence ID" value="NZ_CP046051.1"/>
</dbReference>
<dbReference type="Proteomes" id="UP000509623">
    <property type="component" value="Chromosome"/>
</dbReference>
<accession>A0A859DW38</accession>
<dbReference type="EMBL" id="CP046051">
    <property type="protein sequence ID" value="QKN24211.1"/>
    <property type="molecule type" value="Genomic_DNA"/>
</dbReference>
<organism evidence="2 4">
    <name type="scientific">Caproicibacterium lactatifermentans</name>
    <dbReference type="NCBI Taxonomy" id="2666138"/>
    <lineage>
        <taxon>Bacteria</taxon>
        <taxon>Bacillati</taxon>
        <taxon>Bacillota</taxon>
        <taxon>Clostridia</taxon>
        <taxon>Eubacteriales</taxon>
        <taxon>Oscillospiraceae</taxon>
        <taxon>Caproicibacterium</taxon>
    </lineage>
</organism>
<keyword evidence="5" id="KW-1185">Reference proteome</keyword>
<keyword evidence="1" id="KW-0812">Transmembrane</keyword>
<proteinExistence type="predicted"/>
<evidence type="ECO:0000313" key="2">
    <source>
        <dbReference type="EMBL" id="QKN24211.1"/>
    </source>
</evidence>
<evidence type="ECO:0000313" key="5">
    <source>
        <dbReference type="Proteomes" id="UP000509623"/>
    </source>
</evidence>
<gene>
    <name evidence="2" type="ORF">GJQ69_06760</name>
    <name evidence="3" type="ORF">GKP14_06765</name>
</gene>
<feature type="transmembrane region" description="Helical" evidence="1">
    <location>
        <begin position="16"/>
        <end position="36"/>
    </location>
</feature>
<evidence type="ECO:0000256" key="1">
    <source>
        <dbReference type="SAM" id="Phobius"/>
    </source>
</evidence>
<feature type="transmembrane region" description="Helical" evidence="1">
    <location>
        <begin position="42"/>
        <end position="59"/>
    </location>
</feature>
<dbReference type="KEGG" id="clf:GJQ69_06760"/>
<dbReference type="AlphaFoldDB" id="A0A859DW38"/>
<evidence type="ECO:0000313" key="3">
    <source>
        <dbReference type="EMBL" id="QKO30720.1"/>
    </source>
</evidence>
<evidence type="ECO:0008006" key="6">
    <source>
        <dbReference type="Google" id="ProtNLM"/>
    </source>
</evidence>
<reference evidence="4 5" key="1">
    <citation type="submission" date="2019-11" db="EMBL/GenBank/DDBJ databases">
        <authorList>
            <person name="Ren C."/>
            <person name="Wang H."/>
            <person name="Xu Y."/>
        </authorList>
    </citation>
    <scope>NUCLEOTIDE SEQUENCE [LARGE SCALE GENOMIC DNA]</scope>
    <source>
        <strain evidence="5">JNU-WLY1368</strain>
        <strain evidence="2 4">LBM 19010</strain>
    </source>
</reference>
<evidence type="ECO:0000313" key="4">
    <source>
        <dbReference type="Proteomes" id="UP000501316"/>
    </source>
</evidence>
<keyword evidence="1" id="KW-1133">Transmembrane helix</keyword>